<reference evidence="1" key="1">
    <citation type="submission" date="2022-01" db="EMBL/GenBank/DDBJ databases">
        <authorList>
            <person name="King R."/>
        </authorList>
    </citation>
    <scope>NUCLEOTIDE SEQUENCE</scope>
</reference>
<protein>
    <submittedName>
        <fullName evidence="1">Uncharacterized protein</fullName>
    </submittedName>
</protein>
<dbReference type="Proteomes" id="UP001152798">
    <property type="component" value="Chromosome 5"/>
</dbReference>
<name>A0A9P0HHP3_NEZVI</name>
<gene>
    <name evidence="1" type="ORF">NEZAVI_LOCUS10902</name>
</gene>
<dbReference type="AlphaFoldDB" id="A0A9P0HHP3"/>
<evidence type="ECO:0000313" key="2">
    <source>
        <dbReference type="Proteomes" id="UP001152798"/>
    </source>
</evidence>
<proteinExistence type="predicted"/>
<organism evidence="1 2">
    <name type="scientific">Nezara viridula</name>
    <name type="common">Southern green stink bug</name>
    <name type="synonym">Cimex viridulus</name>
    <dbReference type="NCBI Taxonomy" id="85310"/>
    <lineage>
        <taxon>Eukaryota</taxon>
        <taxon>Metazoa</taxon>
        <taxon>Ecdysozoa</taxon>
        <taxon>Arthropoda</taxon>
        <taxon>Hexapoda</taxon>
        <taxon>Insecta</taxon>
        <taxon>Pterygota</taxon>
        <taxon>Neoptera</taxon>
        <taxon>Paraneoptera</taxon>
        <taxon>Hemiptera</taxon>
        <taxon>Heteroptera</taxon>
        <taxon>Panheteroptera</taxon>
        <taxon>Pentatomomorpha</taxon>
        <taxon>Pentatomoidea</taxon>
        <taxon>Pentatomidae</taxon>
        <taxon>Pentatominae</taxon>
        <taxon>Nezara</taxon>
    </lineage>
</organism>
<sequence length="95" mass="10661">MKHLTTLEKNFMECYLLLRAEIDKDLKTPIISEMALLKVGEALGCCYGSSGGQEPKRILTVVRSGAIRSDLSNVCTRSRAGRPKKRVNRGYQIFK</sequence>
<dbReference type="EMBL" id="OV725081">
    <property type="protein sequence ID" value="CAH1401974.1"/>
    <property type="molecule type" value="Genomic_DNA"/>
</dbReference>
<evidence type="ECO:0000313" key="1">
    <source>
        <dbReference type="EMBL" id="CAH1401974.1"/>
    </source>
</evidence>
<accession>A0A9P0HHP3</accession>
<keyword evidence="2" id="KW-1185">Reference proteome</keyword>